<evidence type="ECO:0000256" key="5">
    <source>
        <dbReference type="ARBA" id="ARBA00022777"/>
    </source>
</evidence>
<keyword evidence="2 10" id="KW-0723">Serine/threonine-protein kinase</keyword>
<dbReference type="SUPFAM" id="SSF56112">
    <property type="entry name" value="Protein kinase-like (PK-like)"/>
    <property type="match status" value="1"/>
</dbReference>
<accession>A0AAV6L6S9</accession>
<dbReference type="EMBL" id="JACTNZ010000002">
    <property type="protein sequence ID" value="KAG5560773.1"/>
    <property type="molecule type" value="Genomic_DNA"/>
</dbReference>
<evidence type="ECO:0000256" key="6">
    <source>
        <dbReference type="ARBA" id="ARBA00022840"/>
    </source>
</evidence>
<dbReference type="GO" id="GO:0004674">
    <property type="term" value="F:protein serine/threonine kinase activity"/>
    <property type="evidence" value="ECO:0007669"/>
    <property type="project" value="UniProtKB-KW"/>
</dbReference>
<dbReference type="GO" id="GO:0004714">
    <property type="term" value="F:transmembrane receptor protein tyrosine kinase activity"/>
    <property type="evidence" value="ECO:0007669"/>
    <property type="project" value="InterPro"/>
</dbReference>
<dbReference type="FunFam" id="1.10.510.10:FF:001023">
    <property type="entry name" value="Os07g0541700 protein"/>
    <property type="match status" value="1"/>
</dbReference>
<evidence type="ECO:0000313" key="12">
    <source>
        <dbReference type="EMBL" id="KAG5560773.1"/>
    </source>
</evidence>
<reference evidence="12" key="1">
    <citation type="submission" date="2020-08" db="EMBL/GenBank/DDBJ databases">
        <title>Plant Genome Project.</title>
        <authorList>
            <person name="Zhang R.-G."/>
        </authorList>
    </citation>
    <scope>NUCLEOTIDE SEQUENCE</scope>
    <source>
        <strain evidence="12">WSP0</strain>
        <tissue evidence="12">Leaf</tissue>
    </source>
</reference>
<dbReference type="AlphaFoldDB" id="A0AAV6L6S9"/>
<evidence type="ECO:0000256" key="7">
    <source>
        <dbReference type="ARBA" id="ARBA00047899"/>
    </source>
</evidence>
<dbReference type="Proteomes" id="UP000823749">
    <property type="component" value="Chromosome 2"/>
</dbReference>
<keyword evidence="6 9" id="KW-0067">ATP-binding</keyword>
<dbReference type="EC" id="2.7.11.1" evidence="1"/>
<organism evidence="12 13">
    <name type="scientific">Rhododendron griersonianum</name>
    <dbReference type="NCBI Taxonomy" id="479676"/>
    <lineage>
        <taxon>Eukaryota</taxon>
        <taxon>Viridiplantae</taxon>
        <taxon>Streptophyta</taxon>
        <taxon>Embryophyta</taxon>
        <taxon>Tracheophyta</taxon>
        <taxon>Spermatophyta</taxon>
        <taxon>Magnoliopsida</taxon>
        <taxon>eudicotyledons</taxon>
        <taxon>Gunneridae</taxon>
        <taxon>Pentapetalae</taxon>
        <taxon>asterids</taxon>
        <taxon>Ericales</taxon>
        <taxon>Ericaceae</taxon>
        <taxon>Ericoideae</taxon>
        <taxon>Rhodoreae</taxon>
        <taxon>Rhododendron</taxon>
    </lineage>
</organism>
<dbReference type="PROSITE" id="PS50011">
    <property type="entry name" value="PROTEIN_KINASE_DOM"/>
    <property type="match status" value="1"/>
</dbReference>
<gene>
    <name evidence="12" type="ORF">RHGRI_003949</name>
</gene>
<dbReference type="GO" id="GO:0009506">
    <property type="term" value="C:plasmodesma"/>
    <property type="evidence" value="ECO:0007669"/>
    <property type="project" value="TreeGrafter"/>
</dbReference>
<evidence type="ECO:0000313" key="13">
    <source>
        <dbReference type="Proteomes" id="UP000823749"/>
    </source>
</evidence>
<evidence type="ECO:0000256" key="3">
    <source>
        <dbReference type="ARBA" id="ARBA00022679"/>
    </source>
</evidence>
<dbReference type="InterPro" id="IPR045272">
    <property type="entry name" value="ANXUR1/2-like"/>
</dbReference>
<evidence type="ECO:0000256" key="2">
    <source>
        <dbReference type="ARBA" id="ARBA00022527"/>
    </source>
</evidence>
<evidence type="ECO:0000256" key="4">
    <source>
        <dbReference type="ARBA" id="ARBA00022741"/>
    </source>
</evidence>
<dbReference type="PROSITE" id="PS00107">
    <property type="entry name" value="PROTEIN_KINASE_ATP"/>
    <property type="match status" value="1"/>
</dbReference>
<evidence type="ECO:0000256" key="1">
    <source>
        <dbReference type="ARBA" id="ARBA00012513"/>
    </source>
</evidence>
<dbReference type="SMART" id="SM00220">
    <property type="entry name" value="S_TKc"/>
    <property type="match status" value="1"/>
</dbReference>
<dbReference type="InterPro" id="IPR000719">
    <property type="entry name" value="Prot_kinase_dom"/>
</dbReference>
<keyword evidence="13" id="KW-1185">Reference proteome</keyword>
<dbReference type="Gene3D" id="1.10.510.10">
    <property type="entry name" value="Transferase(Phosphotransferase) domain 1"/>
    <property type="match status" value="1"/>
</dbReference>
<name>A0AAV6L6S9_9ERIC</name>
<dbReference type="PANTHER" id="PTHR27003">
    <property type="entry name" value="OS07G0166700 PROTEIN"/>
    <property type="match status" value="1"/>
</dbReference>
<dbReference type="InterPro" id="IPR001245">
    <property type="entry name" value="Ser-Thr/Tyr_kinase_cat_dom"/>
</dbReference>
<dbReference type="Gene3D" id="3.30.200.20">
    <property type="entry name" value="Phosphorylase Kinase, domain 1"/>
    <property type="match status" value="1"/>
</dbReference>
<keyword evidence="5" id="KW-0418">Kinase</keyword>
<sequence length="284" mass="31266">MSSLDSRNFEEGQVSQPVCLAANVTCGTDLRNGNSLSRNEMKVSDVLPSSDTALPGASSYRLPISKSQNRIDGGVIQSEGSCRRFTLDDVLLATDNFDDASVIGIGGFGKVYRGFIDDGATTTVVAIKRLNAESNQGAEEFWTEVKLLSKFHHINLVFLIGYCNENQEMILVYEYIARGTLASHLYKSSKEESGKSVSYLKWAQRLNICLGAARGLNYLHTGTEQRIIHRDVKITNILLDKNWVAKVSDLGISKFITSQATTHVSTKVKQQEDIGIQNILSPVK</sequence>
<dbReference type="Pfam" id="PF07714">
    <property type="entry name" value="PK_Tyr_Ser-Thr"/>
    <property type="match status" value="1"/>
</dbReference>
<dbReference type="InterPro" id="IPR008271">
    <property type="entry name" value="Ser/Thr_kinase_AS"/>
</dbReference>
<comment type="similarity">
    <text evidence="10">Belongs to the protein kinase superfamily.</text>
</comment>
<feature type="binding site" evidence="9">
    <location>
        <position position="128"/>
    </location>
    <ligand>
        <name>ATP</name>
        <dbReference type="ChEBI" id="CHEBI:30616"/>
    </ligand>
</feature>
<proteinExistence type="inferred from homology"/>
<evidence type="ECO:0000259" key="11">
    <source>
        <dbReference type="PROSITE" id="PS50011"/>
    </source>
</evidence>
<dbReference type="GO" id="GO:0005886">
    <property type="term" value="C:plasma membrane"/>
    <property type="evidence" value="ECO:0007669"/>
    <property type="project" value="TreeGrafter"/>
</dbReference>
<dbReference type="InterPro" id="IPR011009">
    <property type="entry name" value="Kinase-like_dom_sf"/>
</dbReference>
<dbReference type="PROSITE" id="PS00108">
    <property type="entry name" value="PROTEIN_KINASE_ST"/>
    <property type="match status" value="1"/>
</dbReference>
<protein>
    <recommendedName>
        <fullName evidence="1">non-specific serine/threonine protein kinase</fullName>
        <ecNumber evidence="1">2.7.11.1</ecNumber>
    </recommendedName>
</protein>
<dbReference type="PANTHER" id="PTHR27003:SF467">
    <property type="entry name" value="PROTEIN KINASE DOMAIN-CONTAINING PROTEIN"/>
    <property type="match status" value="1"/>
</dbReference>
<feature type="domain" description="Protein kinase" evidence="11">
    <location>
        <begin position="97"/>
        <end position="284"/>
    </location>
</feature>
<keyword evidence="4 9" id="KW-0547">Nucleotide-binding</keyword>
<dbReference type="InterPro" id="IPR017441">
    <property type="entry name" value="Protein_kinase_ATP_BS"/>
</dbReference>
<evidence type="ECO:0000256" key="10">
    <source>
        <dbReference type="RuleBase" id="RU000304"/>
    </source>
</evidence>
<keyword evidence="3" id="KW-0808">Transferase</keyword>
<dbReference type="FunFam" id="3.30.200.20:FF:000039">
    <property type="entry name" value="receptor-like protein kinase FERONIA"/>
    <property type="match status" value="1"/>
</dbReference>
<evidence type="ECO:0000256" key="9">
    <source>
        <dbReference type="PROSITE-ProRule" id="PRU10141"/>
    </source>
</evidence>
<evidence type="ECO:0000256" key="8">
    <source>
        <dbReference type="ARBA" id="ARBA00048679"/>
    </source>
</evidence>
<comment type="catalytic activity">
    <reaction evidence="7">
        <text>L-threonyl-[protein] + ATP = O-phospho-L-threonyl-[protein] + ADP + H(+)</text>
        <dbReference type="Rhea" id="RHEA:46608"/>
        <dbReference type="Rhea" id="RHEA-COMP:11060"/>
        <dbReference type="Rhea" id="RHEA-COMP:11605"/>
        <dbReference type="ChEBI" id="CHEBI:15378"/>
        <dbReference type="ChEBI" id="CHEBI:30013"/>
        <dbReference type="ChEBI" id="CHEBI:30616"/>
        <dbReference type="ChEBI" id="CHEBI:61977"/>
        <dbReference type="ChEBI" id="CHEBI:456216"/>
        <dbReference type="EC" id="2.7.11.1"/>
    </reaction>
</comment>
<comment type="catalytic activity">
    <reaction evidence="8">
        <text>L-seryl-[protein] + ATP = O-phospho-L-seryl-[protein] + ADP + H(+)</text>
        <dbReference type="Rhea" id="RHEA:17989"/>
        <dbReference type="Rhea" id="RHEA-COMP:9863"/>
        <dbReference type="Rhea" id="RHEA-COMP:11604"/>
        <dbReference type="ChEBI" id="CHEBI:15378"/>
        <dbReference type="ChEBI" id="CHEBI:29999"/>
        <dbReference type="ChEBI" id="CHEBI:30616"/>
        <dbReference type="ChEBI" id="CHEBI:83421"/>
        <dbReference type="ChEBI" id="CHEBI:456216"/>
        <dbReference type="EC" id="2.7.11.1"/>
    </reaction>
</comment>
<comment type="caution">
    <text evidence="12">The sequence shown here is derived from an EMBL/GenBank/DDBJ whole genome shotgun (WGS) entry which is preliminary data.</text>
</comment>
<dbReference type="GO" id="GO:0005524">
    <property type="term" value="F:ATP binding"/>
    <property type="evidence" value="ECO:0007669"/>
    <property type="project" value="UniProtKB-UniRule"/>
</dbReference>